<proteinExistence type="predicted"/>
<protein>
    <submittedName>
        <fullName evidence="3">Phage-related protein</fullName>
    </submittedName>
</protein>
<dbReference type="Pfam" id="PF21821">
    <property type="entry name" value="Dit_like"/>
    <property type="match status" value="1"/>
</dbReference>
<name>A0A0K1H0K9_YERPE</name>
<evidence type="ECO:0000313" key="3">
    <source>
        <dbReference type="EMBL" id="AKT73169.1"/>
    </source>
</evidence>
<dbReference type="InterPro" id="IPR048494">
    <property type="entry name" value="Dit-like_N"/>
</dbReference>
<organism evidence="3">
    <name type="scientific">Yersinia pestis</name>
    <dbReference type="NCBI Taxonomy" id="632"/>
    <lineage>
        <taxon>Bacteria</taxon>
        <taxon>Pseudomonadati</taxon>
        <taxon>Pseudomonadota</taxon>
        <taxon>Gammaproteobacteria</taxon>
        <taxon>Enterobacterales</taxon>
        <taxon>Yersiniaceae</taxon>
        <taxon>Yersinia</taxon>
    </lineage>
</organism>
<reference evidence="3" key="1">
    <citation type="submission" date="2015-06" db="EMBL/GenBank/DDBJ databases">
        <title>Complete cryptic plasmid (pTP33) assembly of Yersinia pestis biovar Medievalis strain I-2638.</title>
        <authorList>
            <person name="Afanas'ev M.V."/>
            <person name="Tokmakova E.G."/>
            <person name="Polovinkina V.S."/>
            <person name="Sidorova E.A."/>
            <person name="Sinkov V.V."/>
            <person name="Balakhonov S.V."/>
        </authorList>
    </citation>
    <scope>NUCLEOTIDE SEQUENCE</scope>
    <source>
        <strain evidence="3">I-2638</strain>
        <plasmid evidence="3">pTP33</plasmid>
    </source>
</reference>
<geneLocation type="plasmid" evidence="3">
    <name>pTP33</name>
</geneLocation>
<keyword evidence="3" id="KW-0614">Plasmid</keyword>
<dbReference type="RefSeq" id="WP_016257157.1">
    <property type="nucleotide sequence ID" value="NZ_CP045152.1"/>
</dbReference>
<evidence type="ECO:0000256" key="1">
    <source>
        <dbReference type="SAM" id="MobiDB-lite"/>
    </source>
</evidence>
<dbReference type="AlphaFoldDB" id="A0A0K1H0K9"/>
<sequence>MSTIDTLNEISRLSDRASVVNRTVGTFHFDVVTSETHASTLRLTENPIESGAAVADHAVLEPKEITLNGVMVGYEQPDFTNRLLGGRLAGMKSLPLPLNVRGITAQAENMANRYLSLAKTAVEDAPRVLAPFLPDYARSAADTSDTLDRVGKAYNALLGLQKSGETVDVQTGVRLYPNMMLVNIGITQIYDGSAEFTLTLREIFIVASQTAQGLHPDLKKSSQKKTQLGKTQPKATAESNDKKSAIKSISSWLGG</sequence>
<dbReference type="EMBL" id="KT020860">
    <property type="protein sequence ID" value="AKT73169.1"/>
    <property type="molecule type" value="Genomic_DNA"/>
</dbReference>
<feature type="compositionally biased region" description="Polar residues" evidence="1">
    <location>
        <begin position="224"/>
        <end position="238"/>
    </location>
</feature>
<feature type="region of interest" description="Disordered" evidence="1">
    <location>
        <begin position="215"/>
        <end position="255"/>
    </location>
</feature>
<evidence type="ECO:0000259" key="2">
    <source>
        <dbReference type="Pfam" id="PF21821"/>
    </source>
</evidence>
<accession>A0A0K1H0K9</accession>
<accession>A0A5P8YN80</accession>
<feature type="domain" description="Dit-like phage tail protein N-terminal" evidence="2">
    <location>
        <begin position="29"/>
        <end position="212"/>
    </location>
</feature>